<evidence type="ECO:0000256" key="7">
    <source>
        <dbReference type="SAM" id="Phobius"/>
    </source>
</evidence>
<dbReference type="InterPro" id="IPR011701">
    <property type="entry name" value="MFS"/>
</dbReference>
<evidence type="ECO:0000256" key="5">
    <source>
        <dbReference type="ARBA" id="ARBA00023136"/>
    </source>
</evidence>
<reference evidence="10" key="1">
    <citation type="journal article" date="2021" name="BMC Genomics">
        <title>Chromosome-level genome assembly and manually-curated proteome of model necrotroph Parastagonospora nodorum Sn15 reveals a genome-wide trove of candidate effector homologs, and redundancy of virulence-related functions within an accessory chromosome.</title>
        <authorList>
            <person name="Bertazzoni S."/>
            <person name="Jones D.A.B."/>
            <person name="Phan H.T."/>
            <person name="Tan K.-C."/>
            <person name="Hane J.K."/>
        </authorList>
    </citation>
    <scope>NUCLEOTIDE SEQUENCE [LARGE SCALE GENOMIC DNA]</scope>
    <source>
        <strain evidence="10">SN15 / ATCC MYA-4574 / FGSC 10173)</strain>
    </source>
</reference>
<feature type="transmembrane region" description="Helical" evidence="7">
    <location>
        <begin position="99"/>
        <end position="117"/>
    </location>
</feature>
<feature type="transmembrane region" description="Helical" evidence="7">
    <location>
        <begin position="289"/>
        <end position="308"/>
    </location>
</feature>
<feature type="transmembrane region" description="Helical" evidence="7">
    <location>
        <begin position="258"/>
        <end position="277"/>
    </location>
</feature>
<dbReference type="PROSITE" id="PS50850">
    <property type="entry name" value="MFS"/>
    <property type="match status" value="1"/>
</dbReference>
<feature type="transmembrane region" description="Helical" evidence="7">
    <location>
        <begin position="55"/>
        <end position="78"/>
    </location>
</feature>
<keyword evidence="4 7" id="KW-1133">Transmembrane helix</keyword>
<keyword evidence="3 7" id="KW-0812">Transmembrane</keyword>
<dbReference type="Pfam" id="PF07690">
    <property type="entry name" value="MFS_1"/>
    <property type="match status" value="1"/>
</dbReference>
<evidence type="ECO:0000256" key="1">
    <source>
        <dbReference type="ARBA" id="ARBA00004141"/>
    </source>
</evidence>
<keyword evidence="2" id="KW-0813">Transport</keyword>
<dbReference type="PANTHER" id="PTHR23501:SF177">
    <property type="entry name" value="MAJOR FACILITATOR SUPERFAMILY (MFS) PROFILE DOMAIN-CONTAINING PROTEIN-RELATED"/>
    <property type="match status" value="1"/>
</dbReference>
<dbReference type="OrthoDB" id="10021397at2759"/>
<dbReference type="VEuPathDB" id="FungiDB:JI435_046170"/>
<proteinExistence type="predicted"/>
<feature type="region of interest" description="Disordered" evidence="6">
    <location>
        <begin position="1"/>
        <end position="47"/>
    </location>
</feature>
<feature type="transmembrane region" description="Helical" evidence="7">
    <location>
        <begin position="423"/>
        <end position="444"/>
    </location>
</feature>
<comment type="subcellular location">
    <subcellularLocation>
        <location evidence="1">Membrane</location>
        <topology evidence="1">Multi-pass membrane protein</topology>
    </subcellularLocation>
</comment>
<sequence>MGPEKQSNLTLSPGTQEKSTSGVTTPDLITDEKEGRRSYQPSLTSQTPDDAPLEVFASGMTLIPIIIALVCSVLLVALDMTIIGTAIPKITDEFDGLNMVSWYGSVYFMTFGGFQPASGKFFKYFPLKASYLGSIFVFVIGSLICAVSQNSVTFVVGRAFAGVGAAGVSTGAFTLITFVAEPKVRPGLLGLVGGVYGLSSVVGPILGGVFTDRATWRWCFWINLPVGSLSALLIFIFFKTPPQAAPVKATWKEKFLQLDPLGVALIMGGIISFILAMENGGQKKAWNSSTVIGLLVGFVLIWAAFGFWEYYNNDRAMLQRNVISRRSVWQPSIFQFFFAAGYFVLLYYLPIYFQSVDNRTAISSGVLNLPLVLSLALGSTFAGIVVMKTGYAAAFMMAGVVLSTISMGLIYTFDIGTSVATWIGYQTLYGFALGMTFQMGITIAQANSTPEIMSSVTATVLFFQTVGGAFSTSAAQSGFVNRVLTTLAKTAPNISPEMVIGTGATQIRHAFPAEQVPEIVLAYMEGIKVTLILALSLTATACVLVVFVPRKRLNTEAVQGAVA</sequence>
<keyword evidence="10" id="KW-1185">Reference proteome</keyword>
<accession>A0A7U2I3K7</accession>
<feature type="transmembrane region" description="Helical" evidence="7">
    <location>
        <begin position="159"/>
        <end position="180"/>
    </location>
</feature>
<feature type="transmembrane region" description="Helical" evidence="7">
    <location>
        <begin position="361"/>
        <end position="385"/>
    </location>
</feature>
<feature type="transmembrane region" description="Helical" evidence="7">
    <location>
        <begin position="529"/>
        <end position="548"/>
    </location>
</feature>
<dbReference type="InterPro" id="IPR020846">
    <property type="entry name" value="MFS_dom"/>
</dbReference>
<dbReference type="SUPFAM" id="SSF103473">
    <property type="entry name" value="MFS general substrate transporter"/>
    <property type="match status" value="1"/>
</dbReference>
<feature type="transmembrane region" description="Helical" evidence="7">
    <location>
        <begin position="328"/>
        <end position="349"/>
    </location>
</feature>
<protein>
    <recommendedName>
        <fullName evidence="8">Major facilitator superfamily (MFS) profile domain-containing protein</fullName>
    </recommendedName>
</protein>
<dbReference type="InterPro" id="IPR036259">
    <property type="entry name" value="MFS_trans_sf"/>
</dbReference>
<feature type="transmembrane region" description="Helical" evidence="7">
    <location>
        <begin position="218"/>
        <end position="238"/>
    </location>
</feature>
<keyword evidence="5 7" id="KW-0472">Membrane</keyword>
<dbReference type="GO" id="GO:0022857">
    <property type="term" value="F:transmembrane transporter activity"/>
    <property type="evidence" value="ECO:0007669"/>
    <property type="project" value="InterPro"/>
</dbReference>
<dbReference type="PANTHER" id="PTHR23501">
    <property type="entry name" value="MAJOR FACILITATOR SUPERFAMILY"/>
    <property type="match status" value="1"/>
</dbReference>
<evidence type="ECO:0000259" key="8">
    <source>
        <dbReference type="PROSITE" id="PS50850"/>
    </source>
</evidence>
<name>A0A7U2I3K7_PHANO</name>
<dbReference type="Gene3D" id="1.20.1250.20">
    <property type="entry name" value="MFS general substrate transporter like domains"/>
    <property type="match status" value="1"/>
</dbReference>
<feature type="transmembrane region" description="Helical" evidence="7">
    <location>
        <begin position="129"/>
        <end position="147"/>
    </location>
</feature>
<evidence type="ECO:0000256" key="2">
    <source>
        <dbReference type="ARBA" id="ARBA00022448"/>
    </source>
</evidence>
<feature type="transmembrane region" description="Helical" evidence="7">
    <location>
        <begin position="391"/>
        <end position="411"/>
    </location>
</feature>
<dbReference type="OMA" id="MFGGTVF"/>
<dbReference type="CDD" id="cd17502">
    <property type="entry name" value="MFS_Azr1_MDR_like"/>
    <property type="match status" value="1"/>
</dbReference>
<evidence type="ECO:0000256" key="6">
    <source>
        <dbReference type="SAM" id="MobiDB-lite"/>
    </source>
</evidence>
<feature type="domain" description="Major facilitator superfamily (MFS) profile" evidence="8">
    <location>
        <begin position="65"/>
        <end position="552"/>
    </location>
</feature>
<evidence type="ECO:0000313" key="10">
    <source>
        <dbReference type="Proteomes" id="UP000663193"/>
    </source>
</evidence>
<evidence type="ECO:0000313" key="9">
    <source>
        <dbReference type="EMBL" id="QRC98566.1"/>
    </source>
</evidence>
<dbReference type="AlphaFoldDB" id="A0A7U2I3K7"/>
<evidence type="ECO:0000256" key="3">
    <source>
        <dbReference type="ARBA" id="ARBA00022692"/>
    </source>
</evidence>
<dbReference type="EMBL" id="CP069030">
    <property type="protein sequence ID" value="QRC98566.1"/>
    <property type="molecule type" value="Genomic_DNA"/>
</dbReference>
<evidence type="ECO:0000256" key="4">
    <source>
        <dbReference type="ARBA" id="ARBA00022989"/>
    </source>
</evidence>
<dbReference type="Proteomes" id="UP000663193">
    <property type="component" value="Chromosome 8"/>
</dbReference>
<feature type="compositionally biased region" description="Polar residues" evidence="6">
    <location>
        <begin position="1"/>
        <end position="24"/>
    </location>
</feature>
<dbReference type="Gene3D" id="1.20.1720.10">
    <property type="entry name" value="Multidrug resistance protein D"/>
    <property type="match status" value="1"/>
</dbReference>
<gene>
    <name evidence="9" type="ORF">JI435_046170</name>
</gene>
<organism evidence="9 10">
    <name type="scientific">Phaeosphaeria nodorum (strain SN15 / ATCC MYA-4574 / FGSC 10173)</name>
    <name type="common">Glume blotch fungus</name>
    <name type="synonym">Parastagonospora nodorum</name>
    <dbReference type="NCBI Taxonomy" id="321614"/>
    <lineage>
        <taxon>Eukaryota</taxon>
        <taxon>Fungi</taxon>
        <taxon>Dikarya</taxon>
        <taxon>Ascomycota</taxon>
        <taxon>Pezizomycotina</taxon>
        <taxon>Dothideomycetes</taxon>
        <taxon>Pleosporomycetidae</taxon>
        <taxon>Pleosporales</taxon>
        <taxon>Pleosporineae</taxon>
        <taxon>Phaeosphaeriaceae</taxon>
        <taxon>Parastagonospora</taxon>
    </lineage>
</organism>
<feature type="transmembrane region" description="Helical" evidence="7">
    <location>
        <begin position="186"/>
        <end position="206"/>
    </location>
</feature>
<dbReference type="GO" id="GO:0016020">
    <property type="term" value="C:membrane"/>
    <property type="evidence" value="ECO:0007669"/>
    <property type="project" value="UniProtKB-SubCell"/>
</dbReference>